<evidence type="ECO:0000259" key="1">
    <source>
        <dbReference type="Pfam" id="PF01370"/>
    </source>
</evidence>
<evidence type="ECO:0000313" key="2">
    <source>
        <dbReference type="EMBL" id="SFA95009.1"/>
    </source>
</evidence>
<dbReference type="PANTHER" id="PTHR48079:SF6">
    <property type="entry name" value="NAD(P)-BINDING DOMAIN-CONTAINING PROTEIN-RELATED"/>
    <property type="match status" value="1"/>
</dbReference>
<dbReference type="Gene3D" id="3.40.50.720">
    <property type="entry name" value="NAD(P)-binding Rossmann-like Domain"/>
    <property type="match status" value="1"/>
</dbReference>
<name>A0A1I0X1W9_9CELL</name>
<evidence type="ECO:0000313" key="3">
    <source>
        <dbReference type="Proteomes" id="UP000199012"/>
    </source>
</evidence>
<gene>
    <name evidence="2" type="ORF">SAMN05421867_10466</name>
</gene>
<dbReference type="InterPro" id="IPR001509">
    <property type="entry name" value="Epimerase_deHydtase"/>
</dbReference>
<dbReference type="SUPFAM" id="SSF51735">
    <property type="entry name" value="NAD(P)-binding Rossmann-fold domains"/>
    <property type="match status" value="1"/>
</dbReference>
<organism evidence="2 3">
    <name type="scientific">Cellulomonas marina</name>
    <dbReference type="NCBI Taxonomy" id="988821"/>
    <lineage>
        <taxon>Bacteria</taxon>
        <taxon>Bacillati</taxon>
        <taxon>Actinomycetota</taxon>
        <taxon>Actinomycetes</taxon>
        <taxon>Micrococcales</taxon>
        <taxon>Cellulomonadaceae</taxon>
        <taxon>Cellulomonas</taxon>
    </lineage>
</organism>
<dbReference type="GO" id="GO:0004029">
    <property type="term" value="F:aldehyde dehydrogenase (NAD+) activity"/>
    <property type="evidence" value="ECO:0007669"/>
    <property type="project" value="TreeGrafter"/>
</dbReference>
<reference evidence="3" key="1">
    <citation type="submission" date="2016-10" db="EMBL/GenBank/DDBJ databases">
        <authorList>
            <person name="Varghese N."/>
            <person name="Submissions S."/>
        </authorList>
    </citation>
    <scope>NUCLEOTIDE SEQUENCE [LARGE SCALE GENOMIC DNA]</scope>
    <source>
        <strain evidence="3">CGMCC 4.6945</strain>
    </source>
</reference>
<dbReference type="EMBL" id="FOKA01000004">
    <property type="protein sequence ID" value="SFA95009.1"/>
    <property type="molecule type" value="Genomic_DNA"/>
</dbReference>
<dbReference type="AlphaFoldDB" id="A0A1I0X1W9"/>
<dbReference type="OrthoDB" id="3338687at2"/>
<proteinExistence type="predicted"/>
<protein>
    <submittedName>
        <fullName evidence="2">Nucleoside-diphosphate-sugar epimerase</fullName>
    </submittedName>
</protein>
<dbReference type="Pfam" id="PF01370">
    <property type="entry name" value="Epimerase"/>
    <property type="match status" value="1"/>
</dbReference>
<dbReference type="Proteomes" id="UP000199012">
    <property type="component" value="Unassembled WGS sequence"/>
</dbReference>
<dbReference type="InterPro" id="IPR036291">
    <property type="entry name" value="NAD(P)-bd_dom_sf"/>
</dbReference>
<dbReference type="GO" id="GO:0005737">
    <property type="term" value="C:cytoplasm"/>
    <property type="evidence" value="ECO:0007669"/>
    <property type="project" value="TreeGrafter"/>
</dbReference>
<dbReference type="STRING" id="988821.SAMN05421867_10466"/>
<accession>A0A1I0X1W9</accession>
<sequence length="345" mass="37031">MRVVVVGASGNVGTALLRRLRDDASVPVVDGVVRRVPRGRVPRPYDTVRWTALDLAADGADAPVVEDLARVIRGADAVVHLAWAIQPSHDRGYLRRVNVVGTRRVIAAVAAARVPHLVVASSVGAYSPGPGDVLRDEQWPTDGIRSSSYSVDKAAVERLLDEAEAAHPWLRVARVRPALVFQRAAAHEQVRYFLGPFVPKRWLAGKAPVLPWPTGLRLQAVHADDLADALREAVVRQARGAFNIAGSGIVHGKDVAAVVSKGELRDVEPHVARTAMSLGWHARVVPAGPGWLDMALGVPLMDTTRAVRELDFRPAHTGLEAVTEALQGMADGAGHASPPLRPRKL</sequence>
<dbReference type="RefSeq" id="WP_090031444.1">
    <property type="nucleotide sequence ID" value="NZ_BONM01000015.1"/>
</dbReference>
<dbReference type="PANTHER" id="PTHR48079">
    <property type="entry name" value="PROTEIN YEEZ"/>
    <property type="match status" value="1"/>
</dbReference>
<dbReference type="InterPro" id="IPR051783">
    <property type="entry name" value="NAD(P)-dependent_oxidoreduct"/>
</dbReference>
<feature type="domain" description="NAD-dependent epimerase/dehydratase" evidence="1">
    <location>
        <begin position="3"/>
        <end position="245"/>
    </location>
</feature>
<keyword evidence="3" id="KW-1185">Reference proteome</keyword>